<comment type="caution">
    <text evidence="1">The sequence shown here is derived from an EMBL/GenBank/DDBJ whole genome shotgun (WGS) entry which is preliminary data.</text>
</comment>
<evidence type="ECO:0000313" key="1">
    <source>
        <dbReference type="EMBL" id="KAF8461322.1"/>
    </source>
</evidence>
<keyword evidence="2" id="KW-1185">Reference proteome</keyword>
<protein>
    <submittedName>
        <fullName evidence="1">Uncharacterized protein</fullName>
    </submittedName>
</protein>
<sequence>VKAESTKDLLLIFSDHITVKFKKKNDIYKTVVGRWCTVCREDKDLVKRGGVQKAFLKGSNSSCCQHLQKHWEIYQKRCKDAKIKVYHWAIP</sequence>
<dbReference type="EMBL" id="WHVB01000132">
    <property type="protein sequence ID" value="KAF8461322.1"/>
    <property type="molecule type" value="Genomic_DNA"/>
</dbReference>
<gene>
    <name evidence="1" type="ORF">DFH94DRAFT_640946</name>
</gene>
<proteinExistence type="predicted"/>
<dbReference type="AlphaFoldDB" id="A0A9P5JTS5"/>
<name>A0A9P5JTS5_9AGAM</name>
<dbReference type="Proteomes" id="UP000759537">
    <property type="component" value="Unassembled WGS sequence"/>
</dbReference>
<accession>A0A9P5JTS5</accession>
<feature type="non-terminal residue" evidence="1">
    <location>
        <position position="91"/>
    </location>
</feature>
<evidence type="ECO:0000313" key="2">
    <source>
        <dbReference type="Proteomes" id="UP000759537"/>
    </source>
</evidence>
<organism evidence="1 2">
    <name type="scientific">Russula ochroleuca</name>
    <dbReference type="NCBI Taxonomy" id="152965"/>
    <lineage>
        <taxon>Eukaryota</taxon>
        <taxon>Fungi</taxon>
        <taxon>Dikarya</taxon>
        <taxon>Basidiomycota</taxon>
        <taxon>Agaricomycotina</taxon>
        <taxon>Agaricomycetes</taxon>
        <taxon>Russulales</taxon>
        <taxon>Russulaceae</taxon>
        <taxon>Russula</taxon>
    </lineage>
</organism>
<dbReference type="OrthoDB" id="3137936at2759"/>
<reference evidence="1" key="2">
    <citation type="journal article" date="2020" name="Nat. Commun.">
        <title>Large-scale genome sequencing of mycorrhizal fungi provides insights into the early evolution of symbiotic traits.</title>
        <authorList>
            <person name="Miyauchi S."/>
            <person name="Kiss E."/>
            <person name="Kuo A."/>
            <person name="Drula E."/>
            <person name="Kohler A."/>
            <person name="Sanchez-Garcia M."/>
            <person name="Morin E."/>
            <person name="Andreopoulos B."/>
            <person name="Barry K.W."/>
            <person name="Bonito G."/>
            <person name="Buee M."/>
            <person name="Carver A."/>
            <person name="Chen C."/>
            <person name="Cichocki N."/>
            <person name="Clum A."/>
            <person name="Culley D."/>
            <person name="Crous P.W."/>
            <person name="Fauchery L."/>
            <person name="Girlanda M."/>
            <person name="Hayes R.D."/>
            <person name="Keri Z."/>
            <person name="LaButti K."/>
            <person name="Lipzen A."/>
            <person name="Lombard V."/>
            <person name="Magnuson J."/>
            <person name="Maillard F."/>
            <person name="Murat C."/>
            <person name="Nolan M."/>
            <person name="Ohm R.A."/>
            <person name="Pangilinan J."/>
            <person name="Pereira M.F."/>
            <person name="Perotto S."/>
            <person name="Peter M."/>
            <person name="Pfister S."/>
            <person name="Riley R."/>
            <person name="Sitrit Y."/>
            <person name="Stielow J.B."/>
            <person name="Szollosi G."/>
            <person name="Zifcakova L."/>
            <person name="Stursova M."/>
            <person name="Spatafora J.W."/>
            <person name="Tedersoo L."/>
            <person name="Vaario L.M."/>
            <person name="Yamada A."/>
            <person name="Yan M."/>
            <person name="Wang P."/>
            <person name="Xu J."/>
            <person name="Bruns T."/>
            <person name="Baldrian P."/>
            <person name="Vilgalys R."/>
            <person name="Dunand C."/>
            <person name="Henrissat B."/>
            <person name="Grigoriev I.V."/>
            <person name="Hibbett D."/>
            <person name="Nagy L.G."/>
            <person name="Martin F.M."/>
        </authorList>
    </citation>
    <scope>NUCLEOTIDE SEQUENCE</scope>
    <source>
        <strain evidence="1">Prilba</strain>
    </source>
</reference>
<reference evidence="1" key="1">
    <citation type="submission" date="2019-10" db="EMBL/GenBank/DDBJ databases">
        <authorList>
            <consortium name="DOE Joint Genome Institute"/>
            <person name="Kuo A."/>
            <person name="Miyauchi S."/>
            <person name="Kiss E."/>
            <person name="Drula E."/>
            <person name="Kohler A."/>
            <person name="Sanchez-Garcia M."/>
            <person name="Andreopoulos B."/>
            <person name="Barry K.W."/>
            <person name="Bonito G."/>
            <person name="Buee M."/>
            <person name="Carver A."/>
            <person name="Chen C."/>
            <person name="Cichocki N."/>
            <person name="Clum A."/>
            <person name="Culley D."/>
            <person name="Crous P.W."/>
            <person name="Fauchery L."/>
            <person name="Girlanda M."/>
            <person name="Hayes R."/>
            <person name="Keri Z."/>
            <person name="LaButti K."/>
            <person name="Lipzen A."/>
            <person name="Lombard V."/>
            <person name="Magnuson J."/>
            <person name="Maillard F."/>
            <person name="Morin E."/>
            <person name="Murat C."/>
            <person name="Nolan M."/>
            <person name="Ohm R."/>
            <person name="Pangilinan J."/>
            <person name="Pereira M."/>
            <person name="Perotto S."/>
            <person name="Peter M."/>
            <person name="Riley R."/>
            <person name="Sitrit Y."/>
            <person name="Stielow B."/>
            <person name="Szollosi G."/>
            <person name="Zifcakova L."/>
            <person name="Stursova M."/>
            <person name="Spatafora J.W."/>
            <person name="Tedersoo L."/>
            <person name="Vaario L.-M."/>
            <person name="Yamada A."/>
            <person name="Yan M."/>
            <person name="Wang P."/>
            <person name="Xu J."/>
            <person name="Bruns T."/>
            <person name="Baldrian P."/>
            <person name="Vilgalys R."/>
            <person name="Henrissat B."/>
            <person name="Grigoriev I.V."/>
            <person name="Hibbett D."/>
            <person name="Nagy L.G."/>
            <person name="Martin F.M."/>
        </authorList>
    </citation>
    <scope>NUCLEOTIDE SEQUENCE</scope>
    <source>
        <strain evidence="1">Prilba</strain>
    </source>
</reference>